<proteinExistence type="inferred from homology"/>
<comment type="similarity">
    <text evidence="1 3">Belongs to the short-chain dehydrogenases/reductases (SDR) family.</text>
</comment>
<dbReference type="InterPro" id="IPR002347">
    <property type="entry name" value="SDR_fam"/>
</dbReference>
<dbReference type="PROSITE" id="PS00061">
    <property type="entry name" value="ADH_SHORT"/>
    <property type="match status" value="1"/>
</dbReference>
<comment type="caution">
    <text evidence="5">The sequence shown here is derived from an EMBL/GenBank/DDBJ whole genome shotgun (WGS) entry which is preliminary data.</text>
</comment>
<dbReference type="InterPro" id="IPR057326">
    <property type="entry name" value="KR_dom"/>
</dbReference>
<evidence type="ECO:0000313" key="6">
    <source>
        <dbReference type="Proteomes" id="UP001196843"/>
    </source>
</evidence>
<organism evidence="5 6">
    <name type="scientific">Microbacterium jejuense</name>
    <dbReference type="NCBI Taxonomy" id="1263637"/>
    <lineage>
        <taxon>Bacteria</taxon>
        <taxon>Bacillati</taxon>
        <taxon>Actinomycetota</taxon>
        <taxon>Actinomycetes</taxon>
        <taxon>Micrococcales</taxon>
        <taxon>Microbacteriaceae</taxon>
        <taxon>Microbacterium</taxon>
    </lineage>
</organism>
<keyword evidence="6" id="KW-1185">Reference proteome</keyword>
<evidence type="ECO:0000256" key="2">
    <source>
        <dbReference type="ARBA" id="ARBA00023002"/>
    </source>
</evidence>
<dbReference type="RefSeq" id="WP_220299778.1">
    <property type="nucleotide sequence ID" value="NZ_JAEUAW010000003.1"/>
</dbReference>
<dbReference type="PANTHER" id="PTHR44196">
    <property type="entry name" value="DEHYDROGENASE/REDUCTASE SDR FAMILY MEMBER 7B"/>
    <property type="match status" value="1"/>
</dbReference>
<dbReference type="InterPro" id="IPR020904">
    <property type="entry name" value="Sc_DH/Rdtase_CS"/>
</dbReference>
<feature type="domain" description="Ketoreductase" evidence="4">
    <location>
        <begin position="11"/>
        <end position="200"/>
    </location>
</feature>
<dbReference type="PRINTS" id="PR00081">
    <property type="entry name" value="GDHRDH"/>
</dbReference>
<evidence type="ECO:0000313" key="5">
    <source>
        <dbReference type="EMBL" id="MBW9093057.1"/>
    </source>
</evidence>
<dbReference type="Proteomes" id="UP001196843">
    <property type="component" value="Unassembled WGS sequence"/>
</dbReference>
<reference evidence="5 6" key="1">
    <citation type="journal article" date="2021" name="MBio">
        <title>Poor Competitiveness of Bradyrhizobium in Pigeon Pea Root Colonization in Indian Soils.</title>
        <authorList>
            <person name="Chalasani D."/>
            <person name="Basu A."/>
            <person name="Pullabhotla S.V.S.R.N."/>
            <person name="Jorrin B."/>
            <person name="Neal A.L."/>
            <person name="Poole P.S."/>
            <person name="Podile A.R."/>
            <person name="Tkacz A."/>
        </authorList>
    </citation>
    <scope>NUCLEOTIDE SEQUENCE [LARGE SCALE GENOMIC DNA]</scope>
    <source>
        <strain evidence="5 6">HU14</strain>
    </source>
</reference>
<accession>A0ABS7HLF0</accession>
<evidence type="ECO:0000256" key="1">
    <source>
        <dbReference type="ARBA" id="ARBA00006484"/>
    </source>
</evidence>
<gene>
    <name evidence="5" type="ORF">JNB62_05125</name>
</gene>
<sequence length="246" mass="25710">MASYANVLEGKVAIITGASSGIGRSTARALADAGANVVLVGRDTTRLDTLRDELNGQAITVPVDVTAVGASISIVDAAIAEYGRIDIVFANAGLFLQGKVAEADEDSIRRTVDVNVTAAVSLIRTALPLLLEQNSGDILLTSSIAGHQELASEPVYSASKHAARAFAQALRRQLAGTGVRVAEVAPGIVLTDLWGYPEGDDRVAERLEAGTGIRAEDVADAILYMLTRPAHVTIRDLVILPTSQSI</sequence>
<dbReference type="PANTHER" id="PTHR44196:SF1">
    <property type="entry name" value="DEHYDROGENASE_REDUCTASE SDR FAMILY MEMBER 7B"/>
    <property type="match status" value="1"/>
</dbReference>
<dbReference type="InterPro" id="IPR036291">
    <property type="entry name" value="NAD(P)-bd_dom_sf"/>
</dbReference>
<dbReference type="Pfam" id="PF00106">
    <property type="entry name" value="adh_short"/>
    <property type="match status" value="1"/>
</dbReference>
<dbReference type="EMBL" id="JAEUAW010000003">
    <property type="protein sequence ID" value="MBW9093057.1"/>
    <property type="molecule type" value="Genomic_DNA"/>
</dbReference>
<dbReference type="SUPFAM" id="SSF51735">
    <property type="entry name" value="NAD(P)-binding Rossmann-fold domains"/>
    <property type="match status" value="1"/>
</dbReference>
<dbReference type="PRINTS" id="PR00080">
    <property type="entry name" value="SDRFAMILY"/>
</dbReference>
<protein>
    <submittedName>
        <fullName evidence="5">SDR family oxidoreductase</fullName>
    </submittedName>
</protein>
<dbReference type="SMART" id="SM00822">
    <property type="entry name" value="PKS_KR"/>
    <property type="match status" value="1"/>
</dbReference>
<evidence type="ECO:0000256" key="3">
    <source>
        <dbReference type="RuleBase" id="RU000363"/>
    </source>
</evidence>
<dbReference type="Gene3D" id="3.40.50.720">
    <property type="entry name" value="NAD(P)-binding Rossmann-like Domain"/>
    <property type="match status" value="1"/>
</dbReference>
<name>A0ABS7HLF0_9MICO</name>
<keyword evidence="2" id="KW-0560">Oxidoreductase</keyword>
<evidence type="ECO:0000259" key="4">
    <source>
        <dbReference type="SMART" id="SM00822"/>
    </source>
</evidence>